<dbReference type="Proteomes" id="UP000199399">
    <property type="component" value="Unassembled WGS sequence"/>
</dbReference>
<proteinExistence type="predicted"/>
<evidence type="ECO:0000259" key="1">
    <source>
        <dbReference type="Pfam" id="PF01425"/>
    </source>
</evidence>
<feature type="domain" description="Amidase" evidence="1">
    <location>
        <begin position="32"/>
        <end position="435"/>
    </location>
</feature>
<dbReference type="EMBL" id="FNBP01000015">
    <property type="protein sequence ID" value="SDG94454.1"/>
    <property type="molecule type" value="Genomic_DNA"/>
</dbReference>
<dbReference type="PANTHER" id="PTHR11895">
    <property type="entry name" value="TRANSAMIDASE"/>
    <property type="match status" value="1"/>
</dbReference>
<organism evidence="2 3">
    <name type="scientific">Sulfitobacter delicatus</name>
    <dbReference type="NCBI Taxonomy" id="218672"/>
    <lineage>
        <taxon>Bacteria</taxon>
        <taxon>Pseudomonadati</taxon>
        <taxon>Pseudomonadota</taxon>
        <taxon>Alphaproteobacteria</taxon>
        <taxon>Rhodobacterales</taxon>
        <taxon>Roseobacteraceae</taxon>
        <taxon>Sulfitobacter</taxon>
    </lineage>
</organism>
<dbReference type="AlphaFoldDB" id="A0A1G7YDI9"/>
<dbReference type="Pfam" id="PF01425">
    <property type="entry name" value="Amidase"/>
    <property type="match status" value="1"/>
</dbReference>
<protein>
    <submittedName>
        <fullName evidence="2">Amidase</fullName>
    </submittedName>
</protein>
<dbReference type="STRING" id="218672.SAMN04489759_11514"/>
<gene>
    <name evidence="2" type="ORF">SAMN04489759_11514</name>
</gene>
<dbReference type="InterPro" id="IPR000120">
    <property type="entry name" value="Amidase"/>
</dbReference>
<accession>A0A1G7YDI9</accession>
<dbReference type="SUPFAM" id="SSF75304">
    <property type="entry name" value="Amidase signature (AS) enzymes"/>
    <property type="match status" value="1"/>
</dbReference>
<reference evidence="3" key="1">
    <citation type="submission" date="2016-10" db="EMBL/GenBank/DDBJ databases">
        <authorList>
            <person name="Varghese N."/>
            <person name="Submissions S."/>
        </authorList>
    </citation>
    <scope>NUCLEOTIDE SEQUENCE [LARGE SCALE GENOMIC DNA]</scope>
    <source>
        <strain evidence="3">DSM 16477</strain>
    </source>
</reference>
<dbReference type="PANTHER" id="PTHR11895:SF151">
    <property type="entry name" value="GLUTAMYL-TRNA(GLN) AMIDOTRANSFERASE SUBUNIT A"/>
    <property type="match status" value="1"/>
</dbReference>
<dbReference type="InterPro" id="IPR023631">
    <property type="entry name" value="Amidase_dom"/>
</dbReference>
<sequence>MGAEPQMTASAPLTVAELRDRLASGALDALTLVESCIARIEAREAEVGAWAWFDPDFARAQARTLDSYRRAGRPLGRLHGLPVGLKDVIDTKGIPTENGTARDKDRVPLRDAFIVERLKQEGAIIMGKTVTTELAFMDPGKTANPHNLAHTPGGSSQGSAAAVADGMVPLAIGTQTGGSVIRPASYCGVTGFKPSFGAIPRRGVLTQSPSLDTIGVFASDPTGAALLAEVLFGHDPEDSATELAPAPALFAQATTAPPIPPVFGFVRPPGWEDANPQLHAAFDELVAALGDQAFEMPLPPVFDAAAAQRKVINLAEMAYHYFPYQRDTADQLGPEVRAAIEQGNAVPARDYQSALDYPKLLNAALEEMLTRCDAILCPAATGPAPRGLDSTGDPIFNGLWTLCGTPCITLPLLTSEEGLPMGVQLVGTKGNDGRLMRSAQWLFNWADGTSQ</sequence>
<name>A0A1G7YDI9_9RHOB</name>
<evidence type="ECO:0000313" key="2">
    <source>
        <dbReference type="EMBL" id="SDG94454.1"/>
    </source>
</evidence>
<evidence type="ECO:0000313" key="3">
    <source>
        <dbReference type="Proteomes" id="UP000199399"/>
    </source>
</evidence>
<dbReference type="Gene3D" id="3.90.1300.10">
    <property type="entry name" value="Amidase signature (AS) domain"/>
    <property type="match status" value="1"/>
</dbReference>
<dbReference type="GO" id="GO:0003824">
    <property type="term" value="F:catalytic activity"/>
    <property type="evidence" value="ECO:0007669"/>
    <property type="project" value="InterPro"/>
</dbReference>
<keyword evidence="3" id="KW-1185">Reference proteome</keyword>
<dbReference type="InterPro" id="IPR036928">
    <property type="entry name" value="AS_sf"/>
</dbReference>
<dbReference type="RefSeq" id="WP_244153726.1">
    <property type="nucleotide sequence ID" value="NZ_FNBP01000015.1"/>
</dbReference>